<feature type="compositionally biased region" description="Low complexity" evidence="5">
    <location>
        <begin position="354"/>
        <end position="364"/>
    </location>
</feature>
<dbReference type="InterPro" id="IPR036390">
    <property type="entry name" value="WH_DNA-bd_sf"/>
</dbReference>
<keyword evidence="9" id="KW-1185">Reference proteome</keyword>
<dbReference type="InterPro" id="IPR034880">
    <property type="entry name" value="LARP6_RRM"/>
</dbReference>
<dbReference type="InterPro" id="IPR045180">
    <property type="entry name" value="La_dom_prot"/>
</dbReference>
<dbReference type="GO" id="GO:0006396">
    <property type="term" value="P:RNA processing"/>
    <property type="evidence" value="ECO:0007669"/>
    <property type="project" value="InterPro"/>
</dbReference>
<feature type="domain" description="HTH La-type RNA-binding" evidence="6">
    <location>
        <begin position="18"/>
        <end position="109"/>
    </location>
</feature>
<dbReference type="InterPro" id="IPR035979">
    <property type="entry name" value="RBD_domain_sf"/>
</dbReference>
<dbReference type="Proteomes" id="UP000287033">
    <property type="component" value="Unassembled WGS sequence"/>
</dbReference>
<dbReference type="GO" id="GO:0005634">
    <property type="term" value="C:nucleus"/>
    <property type="evidence" value="ECO:0007669"/>
    <property type="project" value="UniProtKB-SubCell"/>
</dbReference>
<dbReference type="GO" id="GO:1990904">
    <property type="term" value="C:ribonucleoprotein complex"/>
    <property type="evidence" value="ECO:0007669"/>
    <property type="project" value="InterPro"/>
</dbReference>
<evidence type="ECO:0000259" key="6">
    <source>
        <dbReference type="PROSITE" id="PS50961"/>
    </source>
</evidence>
<dbReference type="OrthoDB" id="435402at2759"/>
<evidence type="ECO:0000256" key="2">
    <source>
        <dbReference type="ARBA" id="ARBA00022884"/>
    </source>
</evidence>
<feature type="region of interest" description="Disordered" evidence="5">
    <location>
        <begin position="349"/>
        <end position="427"/>
    </location>
</feature>
<feature type="region of interest" description="Disordered" evidence="5">
    <location>
        <begin position="227"/>
        <end position="329"/>
    </location>
</feature>
<evidence type="ECO:0000313" key="9">
    <source>
        <dbReference type="Proteomes" id="UP000287033"/>
    </source>
</evidence>
<dbReference type="PRINTS" id="PR00302">
    <property type="entry name" value="LUPUSLA"/>
</dbReference>
<feature type="compositionally biased region" description="Basic and acidic residues" evidence="5">
    <location>
        <begin position="418"/>
        <end position="427"/>
    </location>
</feature>
<evidence type="ECO:0000256" key="4">
    <source>
        <dbReference type="PROSITE-ProRule" id="PRU00332"/>
    </source>
</evidence>
<evidence type="ECO:0000256" key="1">
    <source>
        <dbReference type="ARBA" id="ARBA00004123"/>
    </source>
</evidence>
<dbReference type="AlphaFoldDB" id="A0A401T6W7"/>
<dbReference type="Gene3D" id="3.30.70.330">
    <property type="match status" value="1"/>
</dbReference>
<keyword evidence="3" id="KW-0539">Nucleus</keyword>
<evidence type="ECO:0000256" key="5">
    <source>
        <dbReference type="SAM" id="MobiDB-lite"/>
    </source>
</evidence>
<protein>
    <submittedName>
        <fullName evidence="8">Uncharacterized protein</fullName>
    </submittedName>
</protein>
<evidence type="ECO:0000313" key="8">
    <source>
        <dbReference type="EMBL" id="GCC38388.1"/>
    </source>
</evidence>
<accession>A0A401T6W7</accession>
<proteinExistence type="predicted"/>
<dbReference type="SMART" id="SM00715">
    <property type="entry name" value="LA"/>
    <property type="match status" value="1"/>
</dbReference>
<dbReference type="InterPro" id="IPR002344">
    <property type="entry name" value="Lupus_La"/>
</dbReference>
<dbReference type="Pfam" id="PF12901">
    <property type="entry name" value="SUZ-C"/>
    <property type="match status" value="1"/>
</dbReference>
<name>A0A401T6W7_CHIPU</name>
<feature type="compositionally biased region" description="Low complexity" evidence="5">
    <location>
        <begin position="263"/>
        <end position="279"/>
    </location>
</feature>
<dbReference type="CDD" id="cd12289">
    <property type="entry name" value="RRM_LARP6"/>
    <property type="match status" value="1"/>
</dbReference>
<dbReference type="InterPro" id="IPR036388">
    <property type="entry name" value="WH-like_DNA-bd_sf"/>
</dbReference>
<dbReference type="SUPFAM" id="SSF46785">
    <property type="entry name" value="Winged helix' DNA-binding domain"/>
    <property type="match status" value="1"/>
</dbReference>
<comment type="caution">
    <text evidence="8">The sequence shown here is derived from an EMBL/GenBank/DDBJ whole genome shotgun (WGS) entry which is preliminary data.</text>
</comment>
<dbReference type="CDD" id="cd08033">
    <property type="entry name" value="LARP_6"/>
    <property type="match status" value="1"/>
</dbReference>
<dbReference type="PANTHER" id="PTHR22792:SF71">
    <property type="entry name" value="LA-RELATED PROTEIN 6"/>
    <property type="match status" value="1"/>
</dbReference>
<dbReference type="PANTHER" id="PTHR22792">
    <property type="entry name" value="LUPUS LA PROTEIN-RELATED"/>
    <property type="match status" value="1"/>
</dbReference>
<feature type="compositionally biased region" description="Polar residues" evidence="5">
    <location>
        <begin position="288"/>
        <end position="301"/>
    </location>
</feature>
<evidence type="ECO:0000259" key="7">
    <source>
        <dbReference type="PROSITE" id="PS51938"/>
    </source>
</evidence>
<feature type="domain" description="SUZ-C" evidence="7">
    <location>
        <begin position="361"/>
        <end position="419"/>
    </location>
</feature>
<feature type="compositionally biased region" description="Basic and acidic residues" evidence="5">
    <location>
        <begin position="232"/>
        <end position="245"/>
    </location>
</feature>
<organism evidence="8 9">
    <name type="scientific">Chiloscyllium punctatum</name>
    <name type="common">Brownbanded bambooshark</name>
    <name type="synonym">Hemiscyllium punctatum</name>
    <dbReference type="NCBI Taxonomy" id="137246"/>
    <lineage>
        <taxon>Eukaryota</taxon>
        <taxon>Metazoa</taxon>
        <taxon>Chordata</taxon>
        <taxon>Craniata</taxon>
        <taxon>Vertebrata</taxon>
        <taxon>Chondrichthyes</taxon>
        <taxon>Elasmobranchii</taxon>
        <taxon>Galeomorphii</taxon>
        <taxon>Galeoidea</taxon>
        <taxon>Orectolobiformes</taxon>
        <taxon>Hemiscylliidae</taxon>
        <taxon>Chiloscyllium</taxon>
    </lineage>
</organism>
<dbReference type="Pfam" id="PF05383">
    <property type="entry name" value="La"/>
    <property type="match status" value="1"/>
</dbReference>
<dbReference type="FunFam" id="1.10.10.10:FF:000158">
    <property type="entry name" value="La ribonucleoprotein domain family member 7"/>
    <property type="match status" value="1"/>
</dbReference>
<dbReference type="PROSITE" id="PS50961">
    <property type="entry name" value="HTH_LA"/>
    <property type="match status" value="1"/>
</dbReference>
<dbReference type="InterPro" id="IPR024642">
    <property type="entry name" value="SUZ-C"/>
</dbReference>
<sequence length="427" mass="48078">MKSASFSGAEDELDSDWRSPEPELIQKLIAQIEYYLSDENLEKDAFLLKHVRRNKMGYVSVKLLTSFKKVKHLTRDWQTTAFALKHSELLELNEEGRKVRRKTAVPVFPSENLPSRMLLIHDLHMCPEFQFLNQNHESEHGGSQEKVMEYILKVFGSFGTISSVRVLKPGRELPADVKRLSNRYSQLGVKECVIIEFEDVESAIKAHETLGKTEGMKVVLIGMKPPKKKVVREKTKEPEDVDKNGSKSKSTNKRVEELQYMGEESSAYSSSEAESNPASPMLSRKLKPNNQLSPNFHQNHLSPNVSPRSSPWNSPRSSPSIQRKNTIPCKSTLGVDAKLNVVTSEVASKWTDYSSDSSNTPSGSPWVQRRKQAHALSHENSPVDSPMLTRKMHNAGGLPRGVMRLPRGPDGTKGFQTHAERNKPLVI</sequence>
<reference evidence="8 9" key="1">
    <citation type="journal article" date="2018" name="Nat. Ecol. Evol.">
        <title>Shark genomes provide insights into elasmobranch evolution and the origin of vertebrates.</title>
        <authorList>
            <person name="Hara Y"/>
            <person name="Yamaguchi K"/>
            <person name="Onimaru K"/>
            <person name="Kadota M"/>
            <person name="Koyanagi M"/>
            <person name="Keeley SD"/>
            <person name="Tatsumi K"/>
            <person name="Tanaka K"/>
            <person name="Motone F"/>
            <person name="Kageyama Y"/>
            <person name="Nozu R"/>
            <person name="Adachi N"/>
            <person name="Nishimura O"/>
            <person name="Nakagawa R"/>
            <person name="Tanegashima C"/>
            <person name="Kiyatake I"/>
            <person name="Matsumoto R"/>
            <person name="Murakumo K"/>
            <person name="Nishida K"/>
            <person name="Terakita A"/>
            <person name="Kuratani S"/>
            <person name="Sato K"/>
            <person name="Hyodo S Kuraku.S."/>
        </authorList>
    </citation>
    <scope>NUCLEOTIDE SEQUENCE [LARGE SCALE GENOMIC DNA]</scope>
</reference>
<keyword evidence="2 4" id="KW-0694">RNA-binding</keyword>
<gene>
    <name evidence="8" type="ORF">chiPu_0016902</name>
</gene>
<dbReference type="EMBL" id="BEZZ01001170">
    <property type="protein sequence ID" value="GCC38388.1"/>
    <property type="molecule type" value="Genomic_DNA"/>
</dbReference>
<evidence type="ECO:0000256" key="3">
    <source>
        <dbReference type="ARBA" id="ARBA00023242"/>
    </source>
</evidence>
<dbReference type="PROSITE" id="PS51938">
    <property type="entry name" value="SUZ_C"/>
    <property type="match status" value="1"/>
</dbReference>
<dbReference type="OMA" id="WIGGLWR"/>
<feature type="compositionally biased region" description="Low complexity" evidence="5">
    <location>
        <begin position="302"/>
        <end position="320"/>
    </location>
</feature>
<dbReference type="InterPro" id="IPR006630">
    <property type="entry name" value="La_HTH"/>
</dbReference>
<dbReference type="InterPro" id="IPR012677">
    <property type="entry name" value="Nucleotide-bd_a/b_plait_sf"/>
</dbReference>
<dbReference type="STRING" id="137246.A0A401T6W7"/>
<dbReference type="GO" id="GO:0003729">
    <property type="term" value="F:mRNA binding"/>
    <property type="evidence" value="ECO:0007669"/>
    <property type="project" value="TreeGrafter"/>
</dbReference>
<dbReference type="Gene3D" id="1.10.10.10">
    <property type="entry name" value="Winged helix-like DNA-binding domain superfamily/Winged helix DNA-binding domain"/>
    <property type="match status" value="1"/>
</dbReference>
<comment type="subcellular location">
    <subcellularLocation>
        <location evidence="1">Nucleus</location>
    </subcellularLocation>
</comment>
<dbReference type="SUPFAM" id="SSF54928">
    <property type="entry name" value="RNA-binding domain, RBD"/>
    <property type="match status" value="1"/>
</dbReference>